<dbReference type="AlphaFoldDB" id="E1Z4Z6"/>
<reference evidence="2 3" key="1">
    <citation type="journal article" date="2010" name="Plant Cell">
        <title>The Chlorella variabilis NC64A genome reveals adaptation to photosymbiosis, coevolution with viruses, and cryptic sex.</title>
        <authorList>
            <person name="Blanc G."/>
            <person name="Duncan G."/>
            <person name="Agarkova I."/>
            <person name="Borodovsky M."/>
            <person name="Gurnon J."/>
            <person name="Kuo A."/>
            <person name="Lindquist E."/>
            <person name="Lucas S."/>
            <person name="Pangilinan J."/>
            <person name="Polle J."/>
            <person name="Salamov A."/>
            <person name="Terry A."/>
            <person name="Yamada T."/>
            <person name="Dunigan D.D."/>
            <person name="Grigoriev I.V."/>
            <person name="Claverie J.M."/>
            <person name="Van Etten J.L."/>
        </authorList>
    </citation>
    <scope>NUCLEOTIDE SEQUENCE [LARGE SCALE GENOMIC DNA]</scope>
    <source>
        <strain evidence="2 3">NC64A</strain>
    </source>
</reference>
<protein>
    <submittedName>
        <fullName evidence="2">Expressed protein</fullName>
    </submittedName>
</protein>
<evidence type="ECO:0000256" key="1">
    <source>
        <dbReference type="SAM" id="Phobius"/>
    </source>
</evidence>
<organism evidence="3">
    <name type="scientific">Chlorella variabilis</name>
    <name type="common">Green alga</name>
    <dbReference type="NCBI Taxonomy" id="554065"/>
    <lineage>
        <taxon>Eukaryota</taxon>
        <taxon>Viridiplantae</taxon>
        <taxon>Chlorophyta</taxon>
        <taxon>core chlorophytes</taxon>
        <taxon>Trebouxiophyceae</taxon>
        <taxon>Chlorellales</taxon>
        <taxon>Chlorellaceae</taxon>
        <taxon>Chlorella clade</taxon>
        <taxon>Chlorella</taxon>
    </lineage>
</organism>
<keyword evidence="1" id="KW-0812">Transmembrane</keyword>
<feature type="transmembrane region" description="Helical" evidence="1">
    <location>
        <begin position="250"/>
        <end position="268"/>
    </location>
</feature>
<dbReference type="EMBL" id="GL433836">
    <property type="protein sequence ID" value="EFN59432.1"/>
    <property type="molecule type" value="Genomic_DNA"/>
</dbReference>
<feature type="transmembrane region" description="Helical" evidence="1">
    <location>
        <begin position="81"/>
        <end position="99"/>
    </location>
</feature>
<gene>
    <name evidence="2" type="ORF">CHLNCDRAFT_137978</name>
</gene>
<evidence type="ECO:0000313" key="3">
    <source>
        <dbReference type="Proteomes" id="UP000008141"/>
    </source>
</evidence>
<dbReference type="InParanoid" id="E1Z4Z6"/>
<accession>E1Z4Z6</accession>
<evidence type="ECO:0000313" key="2">
    <source>
        <dbReference type="EMBL" id="EFN59432.1"/>
    </source>
</evidence>
<feature type="transmembrane region" description="Helical" evidence="1">
    <location>
        <begin position="174"/>
        <end position="192"/>
    </location>
</feature>
<dbReference type="KEGG" id="cvr:CHLNCDRAFT_137978"/>
<dbReference type="GeneID" id="17358416"/>
<dbReference type="Proteomes" id="UP000008141">
    <property type="component" value="Unassembled WGS sequence"/>
</dbReference>
<feature type="transmembrane region" description="Helical" evidence="1">
    <location>
        <begin position="105"/>
        <end position="125"/>
    </location>
</feature>
<keyword evidence="1" id="KW-1133">Transmembrane helix</keyword>
<keyword evidence="3" id="KW-1185">Reference proteome</keyword>
<dbReference type="RefSeq" id="XP_005851534.1">
    <property type="nucleotide sequence ID" value="XM_005851472.1"/>
</dbReference>
<proteinExistence type="predicted"/>
<dbReference type="OrthoDB" id="10504389at2759"/>
<sequence>MAMLEDLKFFDERLEDQFEEELRVRKRQAVRGFGTFRFWLLVGVTLRVWQWVALAADVMQAAIGCLNHVHMAPSHEGIRPVGSLMYLSYGSTAMWIWMYTTFSFLPFWLELVKAAAVAVVLLAFNDRLCRDSPGLRQAYATIDALAQLALRRWLPAFFSAATDVASPPHHLCVQYQMHVVLLAFLASTWAVYRTERRMRLEFLLRFAEQENQQPGPARRSGSQLELAAAGVAAAAEEADAGPSAVSDLDFLVGFGIPAALGVLMMFAMDHGFAT</sequence>
<name>E1Z4Z6_CHLVA</name>
<keyword evidence="1" id="KW-0472">Membrane</keyword>